<evidence type="ECO:0000313" key="3">
    <source>
        <dbReference type="Proteomes" id="UP000620633"/>
    </source>
</evidence>
<name>A0ABQ2SEL0_9DEIO</name>
<organism evidence="2 3">
    <name type="scientific">Deinococcus knuensis</name>
    <dbReference type="NCBI Taxonomy" id="1837380"/>
    <lineage>
        <taxon>Bacteria</taxon>
        <taxon>Thermotogati</taxon>
        <taxon>Deinococcota</taxon>
        <taxon>Deinococci</taxon>
        <taxon>Deinococcales</taxon>
        <taxon>Deinococcaceae</taxon>
        <taxon>Deinococcus</taxon>
    </lineage>
</organism>
<dbReference type="EMBL" id="BMQO01000005">
    <property type="protein sequence ID" value="GGS25769.1"/>
    <property type="molecule type" value="Genomic_DNA"/>
</dbReference>
<protein>
    <recommendedName>
        <fullName evidence="4">K(+)-transporting ATPase subunit F</fullName>
    </recommendedName>
</protein>
<reference evidence="3" key="1">
    <citation type="journal article" date="2019" name="Int. J. Syst. Evol. Microbiol.">
        <title>The Global Catalogue of Microorganisms (GCM) 10K type strain sequencing project: providing services to taxonomists for standard genome sequencing and annotation.</title>
        <authorList>
            <consortium name="The Broad Institute Genomics Platform"/>
            <consortium name="The Broad Institute Genome Sequencing Center for Infectious Disease"/>
            <person name="Wu L."/>
            <person name="Ma J."/>
        </authorList>
    </citation>
    <scope>NUCLEOTIDE SEQUENCE [LARGE SCALE GENOMIC DNA]</scope>
    <source>
        <strain evidence="3">JCM 31406</strain>
    </source>
</reference>
<evidence type="ECO:0000256" key="1">
    <source>
        <dbReference type="SAM" id="Phobius"/>
    </source>
</evidence>
<proteinExistence type="predicted"/>
<dbReference type="InterPro" id="IPR011726">
    <property type="entry name" value="KdpF"/>
</dbReference>
<accession>A0ABQ2SEL0</accession>
<evidence type="ECO:0008006" key="4">
    <source>
        <dbReference type="Google" id="ProtNLM"/>
    </source>
</evidence>
<keyword evidence="1" id="KW-1133">Transmembrane helix</keyword>
<keyword evidence="1" id="KW-0472">Membrane</keyword>
<comment type="caution">
    <text evidence="2">The sequence shown here is derived from an EMBL/GenBank/DDBJ whole genome shotgun (WGS) entry which is preliminary data.</text>
</comment>
<keyword evidence="1" id="KW-0812">Transmembrane</keyword>
<feature type="transmembrane region" description="Helical" evidence="1">
    <location>
        <begin position="58"/>
        <end position="76"/>
    </location>
</feature>
<gene>
    <name evidence="2" type="ORF">GCM10008961_16570</name>
</gene>
<keyword evidence="3" id="KW-1185">Reference proteome</keyword>
<dbReference type="Pfam" id="PF09604">
    <property type="entry name" value="Potass_KdpF"/>
    <property type="match status" value="1"/>
</dbReference>
<evidence type="ECO:0000313" key="2">
    <source>
        <dbReference type="EMBL" id="GGS25769.1"/>
    </source>
</evidence>
<dbReference type="Proteomes" id="UP000620633">
    <property type="component" value="Unassembled WGS sequence"/>
</dbReference>
<sequence>MFRVVGETNGIRISAPGLITPEAIRNARRVTGHMASAPGRAENGGRGGRGAASGRMNTLLLVLVLALILYLLYALIRAERF</sequence>